<name>A0A0A9AQL6_ARUDO</name>
<evidence type="ECO:0000313" key="1">
    <source>
        <dbReference type="EMBL" id="JAD52143.1"/>
    </source>
</evidence>
<dbReference type="EMBL" id="GBRH01245752">
    <property type="protein sequence ID" value="JAD52143.1"/>
    <property type="molecule type" value="Transcribed_RNA"/>
</dbReference>
<reference evidence="1" key="1">
    <citation type="submission" date="2014-09" db="EMBL/GenBank/DDBJ databases">
        <authorList>
            <person name="Magalhaes I.L.F."/>
            <person name="Oliveira U."/>
            <person name="Santos F.R."/>
            <person name="Vidigal T.H.D.A."/>
            <person name="Brescovit A.D."/>
            <person name="Santos A.J."/>
        </authorList>
    </citation>
    <scope>NUCLEOTIDE SEQUENCE</scope>
    <source>
        <tissue evidence="1">Shoot tissue taken approximately 20 cm above the soil surface</tissue>
    </source>
</reference>
<proteinExistence type="predicted"/>
<dbReference type="AlphaFoldDB" id="A0A0A9AQL6"/>
<accession>A0A0A9AQL6</accession>
<reference evidence="1" key="2">
    <citation type="journal article" date="2015" name="Data Brief">
        <title>Shoot transcriptome of the giant reed, Arundo donax.</title>
        <authorList>
            <person name="Barrero R.A."/>
            <person name="Guerrero F.D."/>
            <person name="Moolhuijzen P."/>
            <person name="Goolsby J.A."/>
            <person name="Tidwell J."/>
            <person name="Bellgard S.E."/>
            <person name="Bellgard M.I."/>
        </authorList>
    </citation>
    <scope>NUCLEOTIDE SEQUENCE</scope>
    <source>
        <tissue evidence="1">Shoot tissue taken approximately 20 cm above the soil surface</tissue>
    </source>
</reference>
<organism evidence="1">
    <name type="scientific">Arundo donax</name>
    <name type="common">Giant reed</name>
    <name type="synonym">Donax arundinaceus</name>
    <dbReference type="NCBI Taxonomy" id="35708"/>
    <lineage>
        <taxon>Eukaryota</taxon>
        <taxon>Viridiplantae</taxon>
        <taxon>Streptophyta</taxon>
        <taxon>Embryophyta</taxon>
        <taxon>Tracheophyta</taxon>
        <taxon>Spermatophyta</taxon>
        <taxon>Magnoliopsida</taxon>
        <taxon>Liliopsida</taxon>
        <taxon>Poales</taxon>
        <taxon>Poaceae</taxon>
        <taxon>PACMAD clade</taxon>
        <taxon>Arundinoideae</taxon>
        <taxon>Arundineae</taxon>
        <taxon>Arundo</taxon>
    </lineage>
</organism>
<protein>
    <submittedName>
        <fullName evidence="1">Uncharacterized protein</fullName>
    </submittedName>
</protein>
<sequence length="56" mass="6904">MQLYIKRYFVHLALSYCYIHFYPKQVLTMVVCIHYYLSLCSQKFLFIPFQNCFPIK</sequence>